<evidence type="ECO:0000313" key="1">
    <source>
        <dbReference type="EMBL" id="KXT08250.1"/>
    </source>
</evidence>
<dbReference type="Proteomes" id="UP000073492">
    <property type="component" value="Unassembled WGS sequence"/>
</dbReference>
<sequence>MPSANVLAVMRGLPLKKVETTIWIARAKMAKQFDAGNEGRDCVWELWGHGTDFVPIRSKS</sequence>
<accession>A0A139I0I6</accession>
<dbReference type="AlphaFoldDB" id="A0A139I0I6"/>
<organism evidence="1 2">
    <name type="scientific">Pseudocercospora musae</name>
    <dbReference type="NCBI Taxonomy" id="113226"/>
    <lineage>
        <taxon>Eukaryota</taxon>
        <taxon>Fungi</taxon>
        <taxon>Dikarya</taxon>
        <taxon>Ascomycota</taxon>
        <taxon>Pezizomycotina</taxon>
        <taxon>Dothideomycetes</taxon>
        <taxon>Dothideomycetidae</taxon>
        <taxon>Mycosphaerellales</taxon>
        <taxon>Mycosphaerellaceae</taxon>
        <taxon>Pseudocercospora</taxon>
    </lineage>
</organism>
<proteinExistence type="predicted"/>
<evidence type="ECO:0000313" key="2">
    <source>
        <dbReference type="Proteomes" id="UP000073492"/>
    </source>
</evidence>
<name>A0A139I0I6_9PEZI</name>
<comment type="caution">
    <text evidence="1">The sequence shown here is derived from an EMBL/GenBank/DDBJ whole genome shotgun (WGS) entry which is preliminary data.</text>
</comment>
<gene>
    <name evidence="1" type="ORF">AC579_8921</name>
</gene>
<protein>
    <submittedName>
        <fullName evidence="1">Uncharacterized protein</fullName>
    </submittedName>
</protein>
<keyword evidence="2" id="KW-1185">Reference proteome</keyword>
<dbReference type="EMBL" id="LFZO01000470">
    <property type="protein sequence ID" value="KXT08250.1"/>
    <property type="molecule type" value="Genomic_DNA"/>
</dbReference>
<reference evidence="1 2" key="1">
    <citation type="submission" date="2015-07" db="EMBL/GenBank/DDBJ databases">
        <title>Comparative genomics of the Sigatoka disease complex on banana suggests a link between parallel evolutionary changes in Pseudocercospora fijiensis and Pseudocercospora eumusae and increased virulence on the banana host.</title>
        <authorList>
            <person name="Chang T.-C."/>
            <person name="Salvucci A."/>
            <person name="Crous P.W."/>
            <person name="Stergiopoulos I."/>
        </authorList>
    </citation>
    <scope>NUCLEOTIDE SEQUENCE [LARGE SCALE GENOMIC DNA]</scope>
    <source>
        <strain evidence="1 2">CBS 116634</strain>
    </source>
</reference>